<feature type="region of interest" description="Disordered" evidence="1">
    <location>
        <begin position="119"/>
        <end position="146"/>
    </location>
</feature>
<sequence length="210" mass="23255">MLSSSSPEFSQKSLKIKQDDKFFTRLLSKESSVANPSFRVYYGNVSGAIPFTWEIQPGTPKHKFSDNSIPPLTPPPSYYNSNPDHDHNKSTKRRYYQRSKLLYNILLNIKLIKKGQVASSSPSSLSSSSWSSSMSSTVPSSKGYGTRRRRFTSYGSSFDDGQMYGGGSPDAVKCFGIDSNKRRDSNGCPSAYTVLIVKKAFLSIVGRRSG</sequence>
<feature type="compositionally biased region" description="Low complexity" evidence="1">
    <location>
        <begin position="119"/>
        <end position="141"/>
    </location>
</feature>
<keyword evidence="3" id="KW-1185">Reference proteome</keyword>
<dbReference type="PANTHER" id="PTHR33257:SF4">
    <property type="entry name" value="EXPRESSED PROTEIN"/>
    <property type="match status" value="1"/>
</dbReference>
<reference evidence="2 3" key="1">
    <citation type="journal article" date="2017" name="Nat. Commun.">
        <title>Genome assembly with in vitro proximity ligation data and whole-genome triplication in lettuce.</title>
        <authorList>
            <person name="Reyes-Chin-Wo S."/>
            <person name="Wang Z."/>
            <person name="Yang X."/>
            <person name="Kozik A."/>
            <person name="Arikit S."/>
            <person name="Song C."/>
            <person name="Xia L."/>
            <person name="Froenicke L."/>
            <person name="Lavelle D.O."/>
            <person name="Truco M.J."/>
            <person name="Xia R."/>
            <person name="Zhu S."/>
            <person name="Xu C."/>
            <person name="Xu H."/>
            <person name="Xu X."/>
            <person name="Cox K."/>
            <person name="Korf I."/>
            <person name="Meyers B.C."/>
            <person name="Michelmore R.W."/>
        </authorList>
    </citation>
    <scope>NUCLEOTIDE SEQUENCE [LARGE SCALE GENOMIC DNA]</scope>
    <source>
        <strain evidence="3">cv. Salinas</strain>
        <tissue evidence="2">Seedlings</tissue>
    </source>
</reference>
<accession>A0A9R1VPJ3</accession>
<comment type="caution">
    <text evidence="2">The sequence shown here is derived from an EMBL/GenBank/DDBJ whole genome shotgun (WGS) entry which is preliminary data.</text>
</comment>
<protein>
    <submittedName>
        <fullName evidence="2">Uncharacterized protein</fullName>
    </submittedName>
</protein>
<evidence type="ECO:0000313" key="2">
    <source>
        <dbReference type="EMBL" id="KAJ0208313.1"/>
    </source>
</evidence>
<gene>
    <name evidence="2" type="ORF">LSAT_V11C500282730</name>
</gene>
<dbReference type="Gramene" id="rna-gnl|WGS:NBSK|LSAT_5X148320_mrna">
    <property type="protein sequence ID" value="cds-PLY67055.1"/>
    <property type="gene ID" value="gene-LSAT_5X148320"/>
</dbReference>
<dbReference type="OrthoDB" id="691043at2759"/>
<dbReference type="AlphaFoldDB" id="A0A9R1VPJ3"/>
<name>A0A9R1VPJ3_LACSA</name>
<evidence type="ECO:0000313" key="3">
    <source>
        <dbReference type="Proteomes" id="UP000235145"/>
    </source>
</evidence>
<evidence type="ECO:0000256" key="1">
    <source>
        <dbReference type="SAM" id="MobiDB-lite"/>
    </source>
</evidence>
<dbReference type="EMBL" id="NBSK02000005">
    <property type="protein sequence ID" value="KAJ0208313.1"/>
    <property type="molecule type" value="Genomic_DNA"/>
</dbReference>
<feature type="region of interest" description="Disordered" evidence="1">
    <location>
        <begin position="62"/>
        <end position="92"/>
    </location>
</feature>
<organism evidence="2 3">
    <name type="scientific">Lactuca sativa</name>
    <name type="common">Garden lettuce</name>
    <dbReference type="NCBI Taxonomy" id="4236"/>
    <lineage>
        <taxon>Eukaryota</taxon>
        <taxon>Viridiplantae</taxon>
        <taxon>Streptophyta</taxon>
        <taxon>Embryophyta</taxon>
        <taxon>Tracheophyta</taxon>
        <taxon>Spermatophyta</taxon>
        <taxon>Magnoliopsida</taxon>
        <taxon>eudicotyledons</taxon>
        <taxon>Gunneridae</taxon>
        <taxon>Pentapetalae</taxon>
        <taxon>asterids</taxon>
        <taxon>campanulids</taxon>
        <taxon>Asterales</taxon>
        <taxon>Asteraceae</taxon>
        <taxon>Cichorioideae</taxon>
        <taxon>Cichorieae</taxon>
        <taxon>Lactucinae</taxon>
        <taxon>Lactuca</taxon>
    </lineage>
</organism>
<proteinExistence type="predicted"/>
<dbReference type="PANTHER" id="PTHR33257">
    <property type="entry name" value="OS05G0165500 PROTEIN"/>
    <property type="match status" value="1"/>
</dbReference>
<dbReference type="Proteomes" id="UP000235145">
    <property type="component" value="Unassembled WGS sequence"/>
</dbReference>